<dbReference type="Proteomes" id="UP001266305">
    <property type="component" value="Unassembled WGS sequence"/>
</dbReference>
<evidence type="ECO:0000313" key="2">
    <source>
        <dbReference type="EMBL" id="KAK2088744.1"/>
    </source>
</evidence>
<comment type="caution">
    <text evidence="2">The sequence shown here is derived from an EMBL/GenBank/DDBJ whole genome shotgun (WGS) entry which is preliminary data.</text>
</comment>
<feature type="compositionally biased region" description="Basic residues" evidence="1">
    <location>
        <begin position="21"/>
        <end position="36"/>
    </location>
</feature>
<gene>
    <name evidence="2" type="ORF">P7K49_034651</name>
</gene>
<name>A0ABQ9TVC5_SAGOE</name>
<proteinExistence type="predicted"/>
<reference evidence="2 3" key="1">
    <citation type="submission" date="2023-05" db="EMBL/GenBank/DDBJ databases">
        <title>B98-5 Cell Line De Novo Hybrid Assembly: An Optical Mapping Approach.</title>
        <authorList>
            <person name="Kananen K."/>
            <person name="Auerbach J.A."/>
            <person name="Kautto E."/>
            <person name="Blachly J.S."/>
        </authorList>
    </citation>
    <scope>NUCLEOTIDE SEQUENCE [LARGE SCALE GENOMIC DNA]</scope>
    <source>
        <strain evidence="2">B95-8</strain>
        <tissue evidence="2">Cell line</tissue>
    </source>
</reference>
<organism evidence="2 3">
    <name type="scientific">Saguinus oedipus</name>
    <name type="common">Cotton-top tamarin</name>
    <name type="synonym">Oedipomidas oedipus</name>
    <dbReference type="NCBI Taxonomy" id="9490"/>
    <lineage>
        <taxon>Eukaryota</taxon>
        <taxon>Metazoa</taxon>
        <taxon>Chordata</taxon>
        <taxon>Craniata</taxon>
        <taxon>Vertebrata</taxon>
        <taxon>Euteleostomi</taxon>
        <taxon>Mammalia</taxon>
        <taxon>Eutheria</taxon>
        <taxon>Euarchontoglires</taxon>
        <taxon>Primates</taxon>
        <taxon>Haplorrhini</taxon>
        <taxon>Platyrrhini</taxon>
        <taxon>Cebidae</taxon>
        <taxon>Callitrichinae</taxon>
        <taxon>Saguinus</taxon>
    </lineage>
</organism>
<accession>A0ABQ9TVC5</accession>
<keyword evidence="3" id="KW-1185">Reference proteome</keyword>
<sequence>MDVVPPPDSSEKESKAGDGKRGKRKNKKNRRRRRASDKKLEEGSRRPTNIPHPGDPAGPPAQAQSEPEPSSASGRCYGDQGFLQAPAPFAENGGGYNRVPDFKVLEKISYWS</sequence>
<dbReference type="EMBL" id="JASSZA010000019">
    <property type="protein sequence ID" value="KAK2088744.1"/>
    <property type="molecule type" value="Genomic_DNA"/>
</dbReference>
<feature type="region of interest" description="Disordered" evidence="1">
    <location>
        <begin position="1"/>
        <end position="99"/>
    </location>
</feature>
<feature type="compositionally biased region" description="Basic and acidic residues" evidence="1">
    <location>
        <begin position="9"/>
        <end position="20"/>
    </location>
</feature>
<evidence type="ECO:0000313" key="3">
    <source>
        <dbReference type="Proteomes" id="UP001266305"/>
    </source>
</evidence>
<evidence type="ECO:0000256" key="1">
    <source>
        <dbReference type="SAM" id="MobiDB-lite"/>
    </source>
</evidence>
<protein>
    <submittedName>
        <fullName evidence="2">Uncharacterized protein</fullName>
    </submittedName>
</protein>